<sequence length="359" mass="42474">MDTLSGFVNFLSTNFYLLSLLFLTIFMNFIGFIIMKKFSKKTTFFYYRMLLYYQSFNGIIYVILNSVGKPRLLLFNDYSIYYIEFFKYFQSKKYIVIIYWIINSYLICNELTIVTTKIMIRDLIICKNFNYTIKYFFISIFVPSLITLMFTICTLIFFNETIDVNTTNFNNHTLENNELINFYHENFIILQTKLFERIFVCCCFLVFFIINYIIIIIMIRKYFVFLKNHNNLINVKTKDIACSLTKTLIVESVMPCILYSISIITIIIICIGRQDNIIKNIGTLTIRILIIGPLLNSLISIFVNRNNRHNLKGILNNLFCCRNSNTNTVIPDNRFTQRSIKASQFPVSVTRHDSRFALF</sequence>
<feature type="transmembrane region" description="Helical" evidence="1">
    <location>
        <begin position="256"/>
        <end position="274"/>
    </location>
</feature>
<protein>
    <submittedName>
        <fullName evidence="4">G-protein coupled receptors family 1 profile domain-containing protein</fullName>
    </submittedName>
    <submittedName>
        <fullName evidence="3">G_PROTEIN_RECEP_F1_2 domain-containing protein</fullName>
    </submittedName>
</protein>
<keyword evidence="2" id="KW-1185">Reference proteome</keyword>
<reference evidence="3" key="1">
    <citation type="submission" date="2015-08" db="UniProtKB">
        <authorList>
            <consortium name="WormBaseParasite"/>
        </authorList>
    </citation>
    <scope>IDENTIFICATION</scope>
</reference>
<dbReference type="InterPro" id="IPR019428">
    <property type="entry name" value="7TM_GPCR_serpentine_rcpt_Str"/>
</dbReference>
<dbReference type="WBParaSite" id="TCONS_00010696.p1">
    <property type="protein sequence ID" value="TCONS_00010696.p1"/>
    <property type="gene ID" value="XLOC_004180"/>
</dbReference>
<keyword evidence="1" id="KW-0812">Transmembrane</keyword>
<name>A0A0K0DV71_STRER</name>
<accession>A0A0K0DV71</accession>
<evidence type="ECO:0000313" key="2">
    <source>
        <dbReference type="Proteomes" id="UP000035681"/>
    </source>
</evidence>
<organism evidence="3">
    <name type="scientific">Strongyloides stercoralis</name>
    <name type="common">Threadworm</name>
    <dbReference type="NCBI Taxonomy" id="6248"/>
    <lineage>
        <taxon>Eukaryota</taxon>
        <taxon>Metazoa</taxon>
        <taxon>Ecdysozoa</taxon>
        <taxon>Nematoda</taxon>
        <taxon>Chromadorea</taxon>
        <taxon>Rhabditida</taxon>
        <taxon>Tylenchina</taxon>
        <taxon>Panagrolaimomorpha</taxon>
        <taxon>Strongyloidoidea</taxon>
        <taxon>Strongyloididae</taxon>
        <taxon>Strongyloides</taxon>
    </lineage>
</organism>
<dbReference type="Pfam" id="PF10326">
    <property type="entry name" value="7TM_GPCR_Str"/>
    <property type="match status" value="1"/>
</dbReference>
<evidence type="ECO:0000313" key="4">
    <source>
        <dbReference type="WBParaSite" id="TCONS_00010696.p1"/>
    </source>
</evidence>
<feature type="transmembrane region" description="Helical" evidence="1">
    <location>
        <begin position="135"/>
        <end position="158"/>
    </location>
</feature>
<feature type="transmembrane region" description="Helical" evidence="1">
    <location>
        <begin position="286"/>
        <end position="303"/>
    </location>
</feature>
<feature type="transmembrane region" description="Helical" evidence="1">
    <location>
        <begin position="46"/>
        <end position="64"/>
    </location>
</feature>
<evidence type="ECO:0000256" key="1">
    <source>
        <dbReference type="SAM" id="Phobius"/>
    </source>
</evidence>
<keyword evidence="1" id="KW-0472">Membrane</keyword>
<dbReference type="WBParaSite" id="SSTP_0000113900.1">
    <property type="protein sequence ID" value="SSTP_0000113900.1"/>
    <property type="gene ID" value="SSTP_0000113900"/>
</dbReference>
<keyword evidence="1" id="KW-1133">Transmembrane helix</keyword>
<feature type="transmembrane region" description="Helical" evidence="1">
    <location>
        <begin position="15"/>
        <end position="34"/>
    </location>
</feature>
<dbReference type="AlphaFoldDB" id="A0A0K0DV71"/>
<feature type="transmembrane region" description="Helical" evidence="1">
    <location>
        <begin position="94"/>
        <end position="114"/>
    </location>
</feature>
<proteinExistence type="predicted"/>
<evidence type="ECO:0000313" key="3">
    <source>
        <dbReference type="WBParaSite" id="SSTP_0000113900.1"/>
    </source>
</evidence>
<dbReference type="Proteomes" id="UP000035681">
    <property type="component" value="Unplaced"/>
</dbReference>
<feature type="transmembrane region" description="Helical" evidence="1">
    <location>
        <begin position="197"/>
        <end position="219"/>
    </location>
</feature>